<accession>A0A1H7XQJ8</accession>
<name>A0A1H7XQJ8_9ACTN</name>
<dbReference type="InterPro" id="IPR015315">
    <property type="entry name" value="DUF1963"/>
</dbReference>
<keyword evidence="2" id="KW-1185">Reference proteome</keyword>
<sequence length="316" mass="34272">MENTGSSGGRSAVVSGVGGERNPVKIQILSAMDAWLDQVNQQTELTRIREVCVERLGDHLGPQVAALARPGFGLEPASENRPATGRCRLGGPALMDPGTPWPMYDDDLPLTLFAVLDVDALAPWLGDSLPRRFGLLNFFCHYAIPHGFEHRYVDHQDPAYCRVVPADPARATEVSGPSPVADGFTPVPLHADPCLGLPNVPADASLEQLIEEFGLDPGPDLRSLGDPEESVLGPEWFDAWPPGEGYYPAAMHDDQAFGWLLNTDQLSSDGHTHLLRISSNLGEWEFSEGGAVLFVIPTEALRDGDLSQAFIEADMW</sequence>
<reference evidence="1 2" key="1">
    <citation type="submission" date="2016-10" db="EMBL/GenBank/DDBJ databases">
        <authorList>
            <person name="de Groot N.N."/>
        </authorList>
    </citation>
    <scope>NUCLEOTIDE SEQUENCE [LARGE SCALE GENOMIC DNA]</scope>
    <source>
        <strain evidence="1 2">DSM 43357</strain>
    </source>
</reference>
<dbReference type="Pfam" id="PF09234">
    <property type="entry name" value="DUF1963"/>
    <property type="match status" value="1"/>
</dbReference>
<dbReference type="SUPFAM" id="SSF103032">
    <property type="entry name" value="Hypothetical protein YwqG"/>
    <property type="match status" value="1"/>
</dbReference>
<dbReference type="InterPro" id="IPR035948">
    <property type="entry name" value="YwqG-like_sf"/>
</dbReference>
<evidence type="ECO:0000313" key="2">
    <source>
        <dbReference type="Proteomes" id="UP000198953"/>
    </source>
</evidence>
<protein>
    <recommendedName>
        <fullName evidence="3">DUF1963 domain-containing protein</fullName>
    </recommendedName>
</protein>
<dbReference type="EMBL" id="FOBF01000012">
    <property type="protein sequence ID" value="SEM35904.1"/>
    <property type="molecule type" value="Genomic_DNA"/>
</dbReference>
<organism evidence="1 2">
    <name type="scientific">Nonomuraea pusilla</name>
    <dbReference type="NCBI Taxonomy" id="46177"/>
    <lineage>
        <taxon>Bacteria</taxon>
        <taxon>Bacillati</taxon>
        <taxon>Actinomycetota</taxon>
        <taxon>Actinomycetes</taxon>
        <taxon>Streptosporangiales</taxon>
        <taxon>Streptosporangiaceae</taxon>
        <taxon>Nonomuraea</taxon>
    </lineage>
</organism>
<evidence type="ECO:0000313" key="1">
    <source>
        <dbReference type="EMBL" id="SEM35904.1"/>
    </source>
</evidence>
<dbReference type="AlphaFoldDB" id="A0A1H7XQJ8"/>
<dbReference type="Proteomes" id="UP000198953">
    <property type="component" value="Unassembled WGS sequence"/>
</dbReference>
<proteinExistence type="predicted"/>
<dbReference type="Gene3D" id="2.30.320.10">
    <property type="entry name" value="YwqG-like"/>
    <property type="match status" value="1"/>
</dbReference>
<evidence type="ECO:0008006" key="3">
    <source>
        <dbReference type="Google" id="ProtNLM"/>
    </source>
</evidence>
<gene>
    <name evidence="1" type="ORF">SAMN05660976_04921</name>
</gene>